<dbReference type="InterPro" id="IPR036047">
    <property type="entry name" value="F-box-like_dom_sf"/>
</dbReference>
<organism evidence="2 3">
    <name type="scientific">Fistulina hepatica ATCC 64428</name>
    <dbReference type="NCBI Taxonomy" id="1128425"/>
    <lineage>
        <taxon>Eukaryota</taxon>
        <taxon>Fungi</taxon>
        <taxon>Dikarya</taxon>
        <taxon>Basidiomycota</taxon>
        <taxon>Agaricomycotina</taxon>
        <taxon>Agaricomycetes</taxon>
        <taxon>Agaricomycetidae</taxon>
        <taxon>Agaricales</taxon>
        <taxon>Fistulinaceae</taxon>
        <taxon>Fistulina</taxon>
    </lineage>
</organism>
<dbReference type="Proteomes" id="UP000054144">
    <property type="component" value="Unassembled WGS sequence"/>
</dbReference>
<protein>
    <recommendedName>
        <fullName evidence="1">F-box domain-containing protein</fullName>
    </recommendedName>
</protein>
<proteinExistence type="predicted"/>
<dbReference type="PROSITE" id="PS50181">
    <property type="entry name" value="FBOX"/>
    <property type="match status" value="1"/>
</dbReference>
<dbReference type="AlphaFoldDB" id="A0A0D7A3Q3"/>
<accession>A0A0D7A3Q3</accession>
<dbReference type="InterPro" id="IPR001810">
    <property type="entry name" value="F-box_dom"/>
</dbReference>
<dbReference type="Pfam" id="PF00646">
    <property type="entry name" value="F-box"/>
    <property type="match status" value="1"/>
</dbReference>
<feature type="domain" description="F-box" evidence="1">
    <location>
        <begin position="11"/>
        <end position="57"/>
    </location>
</feature>
<sequence>MANTVVQSVDDSPLLRLPDDILLYILSLLSLRQLLSLRPCCTILEQLSHARILWVNLLHVHRISHIPLPKELRQPDAHVYLSSQVLENALIRCERITRVWLAPRKCKPIQIIGETRTTSLIGIDIYARRWLLVIYMSQLHLIDLDAPGLETLLTIRASNPWQTYRGSYDEESHVLHVALTDTIQPQRASLYTIRLLDTPSLAALPIIIEGRTPRVIHAIDPQRHMCAFSHTGEVDVVHCANNAVVSDVSIDVSQHDWEELWNGVLSMKFIPPYLFVFRTRSADIYPLPGNSSLRMLSYPFIDISVRSVTVSDAVYSRSVTNDATVISLSTLAYDIMHGMSRFVFTINIPDETPELASWNVDTSTVYYMAETRTVDTPQTLSRSPPYHLFSCQRPLSHSSWPPLRTSPFAPGAVASSQAAGAASASPAAGARGFISAHVLGRQDERAVWVRRWRGSTVREICAWEKRTGQHAIVYQHTSYDLREDITHCALMEEDGLIVFGNRAGQVFMLEPDI</sequence>
<evidence type="ECO:0000313" key="2">
    <source>
        <dbReference type="EMBL" id="KIY45009.1"/>
    </source>
</evidence>
<keyword evidence="3" id="KW-1185">Reference proteome</keyword>
<dbReference type="OrthoDB" id="3211970at2759"/>
<gene>
    <name evidence="2" type="ORF">FISHEDRAFT_77037</name>
</gene>
<dbReference type="SUPFAM" id="SSF81383">
    <property type="entry name" value="F-box domain"/>
    <property type="match status" value="1"/>
</dbReference>
<dbReference type="Gene3D" id="1.20.1280.50">
    <property type="match status" value="1"/>
</dbReference>
<name>A0A0D7A3Q3_9AGAR</name>
<evidence type="ECO:0000313" key="3">
    <source>
        <dbReference type="Proteomes" id="UP000054144"/>
    </source>
</evidence>
<dbReference type="EMBL" id="KN882063">
    <property type="protein sequence ID" value="KIY45009.1"/>
    <property type="molecule type" value="Genomic_DNA"/>
</dbReference>
<reference evidence="2 3" key="1">
    <citation type="journal article" date="2015" name="Fungal Genet. Biol.">
        <title>Evolution of novel wood decay mechanisms in Agaricales revealed by the genome sequences of Fistulina hepatica and Cylindrobasidium torrendii.</title>
        <authorList>
            <person name="Floudas D."/>
            <person name="Held B.W."/>
            <person name="Riley R."/>
            <person name="Nagy L.G."/>
            <person name="Koehler G."/>
            <person name="Ransdell A.S."/>
            <person name="Younus H."/>
            <person name="Chow J."/>
            <person name="Chiniquy J."/>
            <person name="Lipzen A."/>
            <person name="Tritt A."/>
            <person name="Sun H."/>
            <person name="Haridas S."/>
            <person name="LaButti K."/>
            <person name="Ohm R.A."/>
            <person name="Kues U."/>
            <person name="Blanchette R.A."/>
            <person name="Grigoriev I.V."/>
            <person name="Minto R.E."/>
            <person name="Hibbett D.S."/>
        </authorList>
    </citation>
    <scope>NUCLEOTIDE SEQUENCE [LARGE SCALE GENOMIC DNA]</scope>
    <source>
        <strain evidence="2 3">ATCC 64428</strain>
    </source>
</reference>
<evidence type="ECO:0000259" key="1">
    <source>
        <dbReference type="PROSITE" id="PS50181"/>
    </source>
</evidence>